<name>S3D271_GLAL2</name>
<evidence type="ECO:0000313" key="3">
    <source>
        <dbReference type="Proteomes" id="UP000016922"/>
    </source>
</evidence>
<gene>
    <name evidence="2" type="ORF">GLAREA_12547</name>
</gene>
<protein>
    <recommendedName>
        <fullName evidence="4">Heme haloperoxidase family profile domain-containing protein</fullName>
    </recommendedName>
</protein>
<proteinExistence type="predicted"/>
<organism evidence="2 3">
    <name type="scientific">Glarea lozoyensis (strain ATCC 20868 / MF5171)</name>
    <dbReference type="NCBI Taxonomy" id="1116229"/>
    <lineage>
        <taxon>Eukaryota</taxon>
        <taxon>Fungi</taxon>
        <taxon>Dikarya</taxon>
        <taxon>Ascomycota</taxon>
        <taxon>Pezizomycotina</taxon>
        <taxon>Leotiomycetes</taxon>
        <taxon>Helotiales</taxon>
        <taxon>Helotiaceae</taxon>
        <taxon>Glarea</taxon>
    </lineage>
</organism>
<sequence length="320" mass="33604">MLPATLTFINILAATSLVTAQRPSSTSICDYYANKLFGANNGTTQQLVQTLILNTAFIGNYTTPNVGIPVPGIAPETTFNGTNVNLLRYFDAALYSTNDGVHNYGVAKLFLDDGGPVPLSMSKASNGNVKSNQYLLVTHVWQYFGVLLNCSKQGIDPDFPAYKGNPSMYEVHKYMDLDPYEQGWFVDQLTQAAASIGFSAEDTTIWFNTMTGLFSSRCSPPTVVGGLPPALNAICTHSSCPVAEGGDCALYNGGKEAVAPGVANVTLAGNYTKMNGTAVAGNSSGGVMPTTAVQSGSVGNFGYNSILGSVVILIIGGIMV</sequence>
<reference evidence="2 3" key="1">
    <citation type="journal article" date="2013" name="BMC Genomics">
        <title>Genomics-driven discovery of the pneumocandin biosynthetic gene cluster in the fungus Glarea lozoyensis.</title>
        <authorList>
            <person name="Chen L."/>
            <person name="Yue Q."/>
            <person name="Zhang X."/>
            <person name="Xiang M."/>
            <person name="Wang C."/>
            <person name="Li S."/>
            <person name="Che Y."/>
            <person name="Ortiz-Lopez F.J."/>
            <person name="Bills G.F."/>
            <person name="Liu X."/>
            <person name="An Z."/>
        </authorList>
    </citation>
    <scope>NUCLEOTIDE SEQUENCE [LARGE SCALE GENOMIC DNA]</scope>
    <source>
        <strain evidence="3">ATCC 20868 / MF5171</strain>
    </source>
</reference>
<accession>S3D271</accession>
<dbReference type="RefSeq" id="XP_008081519.1">
    <property type="nucleotide sequence ID" value="XM_008083328.1"/>
</dbReference>
<evidence type="ECO:0000256" key="1">
    <source>
        <dbReference type="SAM" id="SignalP"/>
    </source>
</evidence>
<keyword evidence="1" id="KW-0732">Signal</keyword>
<dbReference type="EMBL" id="KE145362">
    <property type="protein sequence ID" value="EPE31244.1"/>
    <property type="molecule type" value="Genomic_DNA"/>
</dbReference>
<dbReference type="KEGG" id="glz:GLAREA_12547"/>
<dbReference type="HOGENOM" id="CLU_037449_1_0_1"/>
<dbReference type="eggNOG" id="ENOG502RXCG">
    <property type="taxonomic scope" value="Eukaryota"/>
</dbReference>
<feature type="signal peptide" evidence="1">
    <location>
        <begin position="1"/>
        <end position="20"/>
    </location>
</feature>
<keyword evidence="3" id="KW-1185">Reference proteome</keyword>
<evidence type="ECO:0008006" key="4">
    <source>
        <dbReference type="Google" id="ProtNLM"/>
    </source>
</evidence>
<dbReference type="GeneID" id="19471587"/>
<dbReference type="OMA" id="NTSICDY"/>
<feature type="chain" id="PRO_5004507704" description="Heme haloperoxidase family profile domain-containing protein" evidence="1">
    <location>
        <begin position="21"/>
        <end position="320"/>
    </location>
</feature>
<dbReference type="STRING" id="1116229.S3D271"/>
<dbReference type="AlphaFoldDB" id="S3D271"/>
<dbReference type="Proteomes" id="UP000016922">
    <property type="component" value="Unassembled WGS sequence"/>
</dbReference>
<dbReference type="OrthoDB" id="2110578at2759"/>
<evidence type="ECO:0000313" key="2">
    <source>
        <dbReference type="EMBL" id="EPE31244.1"/>
    </source>
</evidence>